<dbReference type="InterPro" id="IPR017850">
    <property type="entry name" value="Alkaline_phosphatase_core_sf"/>
</dbReference>
<dbReference type="RefSeq" id="WP_160736878.1">
    <property type="nucleotide sequence ID" value="NZ_WTYT01000005.1"/>
</dbReference>
<proteinExistence type="inferred from homology"/>
<organism evidence="7 8">
    <name type="scientific">Altericroceibacterium endophyticum</name>
    <dbReference type="NCBI Taxonomy" id="1808508"/>
    <lineage>
        <taxon>Bacteria</taxon>
        <taxon>Pseudomonadati</taxon>
        <taxon>Pseudomonadota</taxon>
        <taxon>Alphaproteobacteria</taxon>
        <taxon>Sphingomonadales</taxon>
        <taxon>Erythrobacteraceae</taxon>
        <taxon>Altericroceibacterium</taxon>
    </lineage>
</organism>
<dbReference type="SUPFAM" id="SSF53649">
    <property type="entry name" value="Alkaline phosphatase-like"/>
    <property type="match status" value="1"/>
</dbReference>
<evidence type="ECO:0000256" key="5">
    <source>
        <dbReference type="SAM" id="SignalP"/>
    </source>
</evidence>
<evidence type="ECO:0000256" key="2">
    <source>
        <dbReference type="ARBA" id="ARBA00022723"/>
    </source>
</evidence>
<comment type="caution">
    <text evidence="7">The sequence shown here is derived from an EMBL/GenBank/DDBJ whole genome shotgun (WGS) entry which is preliminary data.</text>
</comment>
<dbReference type="PANTHER" id="PTHR42693">
    <property type="entry name" value="ARYLSULFATASE FAMILY MEMBER"/>
    <property type="match status" value="1"/>
</dbReference>
<keyword evidence="8" id="KW-1185">Reference proteome</keyword>
<dbReference type="EMBL" id="WTYT01000005">
    <property type="protein sequence ID" value="MXO66431.1"/>
    <property type="molecule type" value="Genomic_DNA"/>
</dbReference>
<name>A0A6I4T8I4_9SPHN</name>
<evidence type="ECO:0000256" key="1">
    <source>
        <dbReference type="ARBA" id="ARBA00008779"/>
    </source>
</evidence>
<dbReference type="Gene3D" id="3.30.1120.10">
    <property type="match status" value="1"/>
</dbReference>
<reference evidence="7 8" key="1">
    <citation type="submission" date="2019-12" db="EMBL/GenBank/DDBJ databases">
        <title>Genomic-based taxomic classification of the family Erythrobacteraceae.</title>
        <authorList>
            <person name="Xu L."/>
        </authorList>
    </citation>
    <scope>NUCLEOTIDE SEQUENCE [LARGE SCALE GENOMIC DNA]</scope>
    <source>
        <strain evidence="7 8">LMG 29518</strain>
    </source>
</reference>
<dbReference type="CDD" id="cd16025">
    <property type="entry name" value="PAS_like"/>
    <property type="match status" value="1"/>
</dbReference>
<feature type="signal peptide" evidence="5">
    <location>
        <begin position="1"/>
        <end position="31"/>
    </location>
</feature>
<dbReference type="GO" id="GO:0016787">
    <property type="term" value="F:hydrolase activity"/>
    <property type="evidence" value="ECO:0007669"/>
    <property type="project" value="UniProtKB-KW"/>
</dbReference>
<evidence type="ECO:0000256" key="4">
    <source>
        <dbReference type="ARBA" id="ARBA00022837"/>
    </source>
</evidence>
<keyword evidence="4" id="KW-0106">Calcium</keyword>
<dbReference type="GO" id="GO:0046872">
    <property type="term" value="F:metal ion binding"/>
    <property type="evidence" value="ECO:0007669"/>
    <property type="project" value="UniProtKB-KW"/>
</dbReference>
<evidence type="ECO:0000313" key="8">
    <source>
        <dbReference type="Proteomes" id="UP000438476"/>
    </source>
</evidence>
<dbReference type="InterPro" id="IPR000917">
    <property type="entry name" value="Sulfatase_N"/>
</dbReference>
<keyword evidence="5" id="KW-0732">Signal</keyword>
<dbReference type="InterPro" id="IPR024607">
    <property type="entry name" value="Sulfatase_CS"/>
</dbReference>
<keyword evidence="2" id="KW-0479">Metal-binding</keyword>
<dbReference type="GO" id="GO:0016740">
    <property type="term" value="F:transferase activity"/>
    <property type="evidence" value="ECO:0007669"/>
    <property type="project" value="UniProtKB-KW"/>
</dbReference>
<feature type="chain" id="PRO_5026346683" evidence="5">
    <location>
        <begin position="32"/>
        <end position="763"/>
    </location>
</feature>
<keyword evidence="3 7" id="KW-0378">Hydrolase</keyword>
<gene>
    <name evidence="7" type="ORF">GRI91_11735</name>
</gene>
<dbReference type="PANTHER" id="PTHR42693:SF43">
    <property type="entry name" value="BLL2667 PROTEIN"/>
    <property type="match status" value="1"/>
</dbReference>
<dbReference type="OrthoDB" id="9795675at2"/>
<feature type="domain" description="Sulfatase N-terminal" evidence="6">
    <location>
        <begin position="53"/>
        <end position="464"/>
    </location>
</feature>
<evidence type="ECO:0000259" key="6">
    <source>
        <dbReference type="Pfam" id="PF00884"/>
    </source>
</evidence>
<sequence>MTTRRKSSIPRLAGVAFALLLLTHSPSPAIAQEGDDTQWKAYPRAAEAPEGAPNVLLIMTDDVGFSASSTFGGAVPTPAFDELARQGLRYNAFHTTAMCSPTRAALLTGRNHHAVGSGSIADVSLDEPGYTSVIPKSAATIAQVLKKNGYDTSFFGKNHNTPVWENTPVGPFDNWPNGMGFDYFYGFNAPFADQFNPALIENRNTVRPPDEADYILDRDLADHLIHWLNVQKELRPDHPFFAYFASGSTHAPHHAPADWIARFKGKFDMGWDRLREDTFERQKKMGIIPPDAVLTPRPEGLPAWDSISPELQAAYARTMEVAAAQLAYFDSQIGRVLDTLSQSGQLENTLVIYIQGDNGASEEDLNGSADLVRVISGSPMTNADLIAAKDDYGGPSTFGTYPAAWAWATNTPFQWGKRVASHFGGLRDGMVVSWPAGIKDKGEVRDQFTHVIDVAPTIYDAAGITPPEKVDGVVQQPIDGISFTYSFDNASAPERHKEQYFEMLGNRAYYKDGWIASTIPGRMPWDYAARTAPEDFKWALYDLKNDWSQSRDVSANYPEKLAKLQADFDAAAKKYHVYPLNADLNANMAAQLRPSRLGSRTSFTYYPGDTRYNNYSFPSVSAGWEIIANVGISGDASNGPVLVQGDHFGGQAMIIDRGKPTYIVNPGSAGSPVTVQPDAPLPAGQYEVSVAFLPLQQGGTRLEMRVDDKLVASRETALTIHGRGDAYIGRRSIAPFFSDPLAERIAERCSCSIQSVTLQKMKP</sequence>
<accession>A0A6I4T8I4</accession>
<evidence type="ECO:0000313" key="7">
    <source>
        <dbReference type="EMBL" id="MXO66431.1"/>
    </source>
</evidence>
<comment type="similarity">
    <text evidence="1">Belongs to the sulfatase family.</text>
</comment>
<dbReference type="PROSITE" id="PS00523">
    <property type="entry name" value="SULFATASE_1"/>
    <property type="match status" value="1"/>
</dbReference>
<dbReference type="Pfam" id="PF00884">
    <property type="entry name" value="Sulfatase"/>
    <property type="match status" value="1"/>
</dbReference>
<keyword evidence="7" id="KW-0808">Transferase</keyword>
<protein>
    <submittedName>
        <fullName evidence="7">Sulfatase-like hydrolase/transferase</fullName>
    </submittedName>
</protein>
<dbReference type="AlphaFoldDB" id="A0A6I4T8I4"/>
<dbReference type="Gene3D" id="3.40.720.10">
    <property type="entry name" value="Alkaline Phosphatase, subunit A"/>
    <property type="match status" value="1"/>
</dbReference>
<evidence type="ECO:0000256" key="3">
    <source>
        <dbReference type="ARBA" id="ARBA00022801"/>
    </source>
</evidence>
<dbReference type="Proteomes" id="UP000438476">
    <property type="component" value="Unassembled WGS sequence"/>
</dbReference>
<dbReference type="InterPro" id="IPR050738">
    <property type="entry name" value="Sulfatase"/>
</dbReference>